<protein>
    <recommendedName>
        <fullName evidence="5">PGF-CTERM sorting domain-containing protein</fullName>
    </recommendedName>
</protein>
<accession>A0A9E7U9Y7</accession>
<feature type="transmembrane region" description="Helical" evidence="2">
    <location>
        <begin position="397"/>
        <end position="418"/>
    </location>
</feature>
<gene>
    <name evidence="3" type="ORF">N0B31_16155</name>
</gene>
<keyword evidence="4" id="KW-1185">Reference proteome</keyword>
<dbReference type="GeneID" id="74943987"/>
<feature type="compositionally biased region" description="Low complexity" evidence="1">
    <location>
        <begin position="333"/>
        <end position="388"/>
    </location>
</feature>
<feature type="compositionally biased region" description="Low complexity" evidence="1">
    <location>
        <begin position="264"/>
        <end position="325"/>
    </location>
</feature>
<dbReference type="Proteomes" id="UP001057580">
    <property type="component" value="Chromosome"/>
</dbReference>
<feature type="region of interest" description="Disordered" evidence="1">
    <location>
        <begin position="160"/>
        <end position="183"/>
    </location>
</feature>
<organism evidence="3 4">
    <name type="scientific">Salinirubellus salinus</name>
    <dbReference type="NCBI Taxonomy" id="1364945"/>
    <lineage>
        <taxon>Archaea</taxon>
        <taxon>Methanobacteriati</taxon>
        <taxon>Methanobacteriota</taxon>
        <taxon>Stenosarchaea group</taxon>
        <taxon>Halobacteria</taxon>
        <taxon>Halobacteriales</taxon>
        <taxon>Natronomonadaceae</taxon>
        <taxon>Salinirubellus</taxon>
    </lineage>
</organism>
<feature type="compositionally biased region" description="Basic and acidic residues" evidence="1">
    <location>
        <begin position="163"/>
        <end position="181"/>
    </location>
</feature>
<evidence type="ECO:0000313" key="3">
    <source>
        <dbReference type="EMBL" id="UWM53658.1"/>
    </source>
</evidence>
<reference evidence="3" key="1">
    <citation type="submission" date="2022-09" db="EMBL/GenBank/DDBJ databases">
        <title>Diverse halophilic archaea isolated from saline environments.</title>
        <authorList>
            <person name="Cui H.-L."/>
        </authorList>
    </citation>
    <scope>NUCLEOTIDE SEQUENCE</scope>
    <source>
        <strain evidence="3">ZS-35-S2</strain>
    </source>
</reference>
<keyword evidence="2" id="KW-0472">Membrane</keyword>
<evidence type="ECO:0000313" key="4">
    <source>
        <dbReference type="Proteomes" id="UP001057580"/>
    </source>
</evidence>
<evidence type="ECO:0000256" key="1">
    <source>
        <dbReference type="SAM" id="MobiDB-lite"/>
    </source>
</evidence>
<sequence length="421" mass="43402">MTRVNQTQKAVVVAVVALSVVTVGAAGVKGVGAADATRPHGLENGNYTVKLPFDTDHYPASENPGGEYNASINHFAAGTDELFEDAGAGDGIEKLEYIVIGNPDVDFSQCSTSNTAAFGIDRDNDDPGTPTDVDLLSYLEKNKFNGSHIVVKLYDGDELGAQSREDEGGKEAGREDGDKNPELYPEDEIVAHQGYRSSAGPCYRMPDEPGWYQIDGKANGTNWQGQFAEVELTSHYFYVCECDSEREAYETLGPPPGQDDPYDSTSSSTPTPTPAPTATATPTEAASSGDSRTPTATPTPAATATPTATPTPAATATPTPAPTATSTQEPRGTATATATPRPQDTATATSQPQGTATAADGGGQQPAATTATAPGGSARQAPQSQQQPEGVRTPTAGAGPGFGVLAALGGLLALVLLARRR</sequence>
<dbReference type="EMBL" id="CP104003">
    <property type="protein sequence ID" value="UWM53658.1"/>
    <property type="molecule type" value="Genomic_DNA"/>
</dbReference>
<dbReference type="AlphaFoldDB" id="A0A9E7U9Y7"/>
<evidence type="ECO:0000256" key="2">
    <source>
        <dbReference type="SAM" id="Phobius"/>
    </source>
</evidence>
<dbReference type="KEGG" id="ssai:N0B31_16155"/>
<dbReference type="RefSeq" id="WP_260592652.1">
    <property type="nucleotide sequence ID" value="NZ_CP104003.1"/>
</dbReference>
<proteinExistence type="predicted"/>
<evidence type="ECO:0008006" key="5">
    <source>
        <dbReference type="Google" id="ProtNLM"/>
    </source>
</evidence>
<keyword evidence="2" id="KW-0812">Transmembrane</keyword>
<name>A0A9E7U9Y7_9EURY</name>
<feature type="region of interest" description="Disordered" evidence="1">
    <location>
        <begin position="249"/>
        <end position="403"/>
    </location>
</feature>
<keyword evidence="2" id="KW-1133">Transmembrane helix</keyword>